<organism evidence="1">
    <name type="scientific">Candidatus Kentrum sp. DK</name>
    <dbReference type="NCBI Taxonomy" id="2126562"/>
    <lineage>
        <taxon>Bacteria</taxon>
        <taxon>Pseudomonadati</taxon>
        <taxon>Pseudomonadota</taxon>
        <taxon>Gammaproteobacteria</taxon>
        <taxon>Candidatus Kentrum</taxon>
    </lineage>
</organism>
<name>A0A450SCJ1_9GAMM</name>
<dbReference type="AlphaFoldDB" id="A0A450SCJ1"/>
<proteinExistence type="predicted"/>
<evidence type="ECO:0000313" key="1">
    <source>
        <dbReference type="EMBL" id="VFJ50000.1"/>
    </source>
</evidence>
<accession>A0A450SCJ1</accession>
<protein>
    <submittedName>
        <fullName evidence="1">Uncharacterized protein</fullName>
    </submittedName>
</protein>
<sequence length="363" mass="39109">MTSQSLTNMEIIRLGSPNNPPVRVQPGKPFPLPVLPGEHWTTFRLIVDGEPHAVFQVETLDYPSLNPVIEADRNGILHVRIQGHKVLRFAPDAVPSIQPLKVDKSAKRVDIAWVIDATQAGLKSAQSEKKKETQPARTIWESHVTAMAELIDAMGSGTNSGREARTAVLGFADGASGASSGFFPDGVNEKGRRHSSNIAYLTKPERAFRPMDGGDLKKLAGEITRIDGNDYVDALGEALNACVGLAWNGDRRIVVVSGDSPGYSLAFPPPEAGVDTGHCRRDVDAAAMALHELGVEIVTAYLPMADIVNPPSRIAGLLAWTQEQYKRLASAKEYAFTVEAFTSEVVLQTLENAPEAIGRSSAI</sequence>
<reference evidence="1" key="1">
    <citation type="submission" date="2019-02" db="EMBL/GenBank/DDBJ databases">
        <authorList>
            <person name="Gruber-Vodicka R. H."/>
            <person name="Seah K. B. B."/>
        </authorList>
    </citation>
    <scope>NUCLEOTIDE SEQUENCE</scope>
    <source>
        <strain evidence="1">BECK_DK161</strain>
    </source>
</reference>
<gene>
    <name evidence="1" type="ORF">BECKDK2373C_GA0170839_102726</name>
</gene>
<dbReference type="EMBL" id="CAADEY010000027">
    <property type="protein sequence ID" value="VFJ50000.1"/>
    <property type="molecule type" value="Genomic_DNA"/>
</dbReference>